<feature type="signal peptide" evidence="1">
    <location>
        <begin position="1"/>
        <end position="19"/>
    </location>
</feature>
<keyword evidence="3" id="KW-1185">Reference proteome</keyword>
<sequence>MVIMVMLFMVLVFGRPGEAMKFTSTTPGHCLSPDHVQLSTTAIMRRHERNRPNFNPKCANFVYLDFGLTYLPHHTQLHCSTSCIRDGQCQGFCFQSADSSCLITYTEQATVLGGLQASAGAAIYFIGGHHLS</sequence>
<reference evidence="2" key="1">
    <citation type="submission" date="2023-10" db="EMBL/GenBank/DDBJ databases">
        <title>Genome assemblies of two species of porcelain crab, Petrolisthes cinctipes and Petrolisthes manimaculis (Anomura: Porcellanidae).</title>
        <authorList>
            <person name="Angst P."/>
        </authorList>
    </citation>
    <scope>NUCLEOTIDE SEQUENCE</scope>
    <source>
        <strain evidence="2">PB745_01</strain>
        <tissue evidence="2">Gill</tissue>
    </source>
</reference>
<protein>
    <recommendedName>
        <fullName evidence="4">Apple domain-containing protein</fullName>
    </recommendedName>
</protein>
<dbReference type="EMBL" id="JAWQEG010001511">
    <property type="protein sequence ID" value="KAK3878979.1"/>
    <property type="molecule type" value="Genomic_DNA"/>
</dbReference>
<organism evidence="2 3">
    <name type="scientific">Petrolisthes cinctipes</name>
    <name type="common">Flat porcelain crab</name>
    <dbReference type="NCBI Taxonomy" id="88211"/>
    <lineage>
        <taxon>Eukaryota</taxon>
        <taxon>Metazoa</taxon>
        <taxon>Ecdysozoa</taxon>
        <taxon>Arthropoda</taxon>
        <taxon>Crustacea</taxon>
        <taxon>Multicrustacea</taxon>
        <taxon>Malacostraca</taxon>
        <taxon>Eumalacostraca</taxon>
        <taxon>Eucarida</taxon>
        <taxon>Decapoda</taxon>
        <taxon>Pleocyemata</taxon>
        <taxon>Anomura</taxon>
        <taxon>Galatheoidea</taxon>
        <taxon>Porcellanidae</taxon>
        <taxon>Petrolisthes</taxon>
    </lineage>
</organism>
<gene>
    <name evidence="2" type="ORF">Pcinc_016423</name>
</gene>
<name>A0AAE1KNT3_PETCI</name>
<keyword evidence="1" id="KW-0732">Signal</keyword>
<accession>A0AAE1KNT3</accession>
<comment type="caution">
    <text evidence="2">The sequence shown here is derived from an EMBL/GenBank/DDBJ whole genome shotgun (WGS) entry which is preliminary data.</text>
</comment>
<proteinExistence type="predicted"/>
<evidence type="ECO:0000313" key="2">
    <source>
        <dbReference type="EMBL" id="KAK3878979.1"/>
    </source>
</evidence>
<dbReference type="AlphaFoldDB" id="A0AAE1KNT3"/>
<feature type="chain" id="PRO_5042094765" description="Apple domain-containing protein" evidence="1">
    <location>
        <begin position="20"/>
        <end position="132"/>
    </location>
</feature>
<evidence type="ECO:0000313" key="3">
    <source>
        <dbReference type="Proteomes" id="UP001286313"/>
    </source>
</evidence>
<evidence type="ECO:0000256" key="1">
    <source>
        <dbReference type="SAM" id="SignalP"/>
    </source>
</evidence>
<dbReference type="Proteomes" id="UP001286313">
    <property type="component" value="Unassembled WGS sequence"/>
</dbReference>
<evidence type="ECO:0008006" key="4">
    <source>
        <dbReference type="Google" id="ProtNLM"/>
    </source>
</evidence>